<reference evidence="1 2" key="1">
    <citation type="submission" date="2018-03" db="EMBL/GenBank/DDBJ databases">
        <title>Ahniella affigens gen. nov., sp. nov., a gammaproteobacterium isolated from sandy soil near a stream.</title>
        <authorList>
            <person name="Ko Y."/>
            <person name="Kim J.-H."/>
        </authorList>
    </citation>
    <scope>NUCLEOTIDE SEQUENCE [LARGE SCALE GENOMIC DNA]</scope>
    <source>
        <strain evidence="1 2">D13</strain>
    </source>
</reference>
<dbReference type="AlphaFoldDB" id="A0A2P1PP49"/>
<evidence type="ECO:0000313" key="1">
    <source>
        <dbReference type="EMBL" id="AVP96606.1"/>
    </source>
</evidence>
<evidence type="ECO:0000313" key="2">
    <source>
        <dbReference type="Proteomes" id="UP000241074"/>
    </source>
</evidence>
<keyword evidence="2" id="KW-1185">Reference proteome</keyword>
<sequence length="85" mass="9494">MLSGDGYGSMREGAQLWVHREPVTVAPVESDAPMRDPGQEGQKINRLARVEFPRIRDNSCFFSGKGNRFNSLVNEARPFLHAPPP</sequence>
<protein>
    <submittedName>
        <fullName evidence="1">Uncharacterized protein</fullName>
    </submittedName>
</protein>
<gene>
    <name evidence="1" type="ORF">C7S18_05045</name>
</gene>
<dbReference type="EMBL" id="CP027860">
    <property type="protein sequence ID" value="AVP96606.1"/>
    <property type="molecule type" value="Genomic_DNA"/>
</dbReference>
<name>A0A2P1PP49_9GAMM</name>
<accession>A0A2P1PP49</accession>
<proteinExistence type="predicted"/>
<dbReference type="KEGG" id="xba:C7S18_05045"/>
<reference evidence="1 2" key="2">
    <citation type="submission" date="2018-03" db="EMBL/GenBank/DDBJ databases">
        <authorList>
            <person name="Keele B.F."/>
        </authorList>
    </citation>
    <scope>NUCLEOTIDE SEQUENCE [LARGE SCALE GENOMIC DNA]</scope>
    <source>
        <strain evidence="1 2">D13</strain>
    </source>
</reference>
<dbReference type="Proteomes" id="UP000241074">
    <property type="component" value="Chromosome"/>
</dbReference>
<organism evidence="1 2">
    <name type="scientific">Ahniella affigens</name>
    <dbReference type="NCBI Taxonomy" id="2021234"/>
    <lineage>
        <taxon>Bacteria</taxon>
        <taxon>Pseudomonadati</taxon>
        <taxon>Pseudomonadota</taxon>
        <taxon>Gammaproteobacteria</taxon>
        <taxon>Lysobacterales</taxon>
        <taxon>Rhodanobacteraceae</taxon>
        <taxon>Ahniella</taxon>
    </lineage>
</organism>